<keyword evidence="3" id="KW-0443">Lipid metabolism</keyword>
<dbReference type="KEGG" id="tle:Tlet_0681"/>
<keyword evidence="2 3" id="KW-0597">Phosphoprotein</keyword>
<evidence type="ECO:0000256" key="5">
    <source>
        <dbReference type="RuleBase" id="RU003545"/>
    </source>
</evidence>
<evidence type="ECO:0000313" key="9">
    <source>
        <dbReference type="Proteomes" id="UP000002016"/>
    </source>
</evidence>
<dbReference type="GO" id="GO:0000036">
    <property type="term" value="F:acyl carrier activity"/>
    <property type="evidence" value="ECO:0007669"/>
    <property type="project" value="UniProtKB-UniRule"/>
</dbReference>
<feature type="domain" description="Carrier" evidence="7">
    <location>
        <begin position="4"/>
        <end position="79"/>
    </location>
</feature>
<dbReference type="GO" id="GO:0000035">
    <property type="term" value="F:acyl binding"/>
    <property type="evidence" value="ECO:0007669"/>
    <property type="project" value="TreeGrafter"/>
</dbReference>
<dbReference type="RefSeq" id="WP_012002728.1">
    <property type="nucleotide sequence ID" value="NC_009828.1"/>
</dbReference>
<keyword evidence="3" id="KW-0444">Lipid biosynthesis</keyword>
<dbReference type="STRING" id="416591.Tlet_0681"/>
<comment type="function">
    <text evidence="3 5">Carrier of the growing fatty acid chain in fatty acid biosynthesis.</text>
</comment>
<dbReference type="GO" id="GO:0009245">
    <property type="term" value="P:lipid A biosynthetic process"/>
    <property type="evidence" value="ECO:0007669"/>
    <property type="project" value="TreeGrafter"/>
</dbReference>
<evidence type="ECO:0000256" key="1">
    <source>
        <dbReference type="ARBA" id="ARBA00022450"/>
    </source>
</evidence>
<comment type="PTM">
    <text evidence="3">4'-phosphopantetheine is transferred from CoA to a specific serine of apo-ACP by AcpS. This modification is essential for activity because fatty acids are bound in thioester linkage to the sulfhydryl of the prosthetic group.</text>
</comment>
<dbReference type="GO" id="GO:0005829">
    <property type="term" value="C:cytosol"/>
    <property type="evidence" value="ECO:0007669"/>
    <property type="project" value="TreeGrafter"/>
</dbReference>
<dbReference type="EMBL" id="CP000812">
    <property type="protein sequence ID" value="ABV33247.1"/>
    <property type="molecule type" value="Genomic_DNA"/>
</dbReference>
<dbReference type="GO" id="GO:0016020">
    <property type="term" value="C:membrane"/>
    <property type="evidence" value="ECO:0007669"/>
    <property type="project" value="GOC"/>
</dbReference>
<dbReference type="NCBIfam" id="NF002148">
    <property type="entry name" value="PRK00982.1-2"/>
    <property type="match status" value="1"/>
</dbReference>
<reference evidence="8 9" key="1">
    <citation type="submission" date="2007-08" db="EMBL/GenBank/DDBJ databases">
        <title>Complete sequence of Thermotoga lettingae TMO.</title>
        <authorList>
            <consortium name="US DOE Joint Genome Institute"/>
            <person name="Copeland A."/>
            <person name="Lucas S."/>
            <person name="Lapidus A."/>
            <person name="Barry K."/>
            <person name="Glavina del Rio T."/>
            <person name="Dalin E."/>
            <person name="Tice H."/>
            <person name="Pitluck S."/>
            <person name="Foster B."/>
            <person name="Bruce D."/>
            <person name="Schmutz J."/>
            <person name="Larimer F."/>
            <person name="Land M."/>
            <person name="Hauser L."/>
            <person name="Kyrpides N."/>
            <person name="Mikhailova N."/>
            <person name="Nelson K."/>
            <person name="Gogarten J.P."/>
            <person name="Noll K."/>
            <person name="Richardson P."/>
        </authorList>
    </citation>
    <scope>NUCLEOTIDE SEQUENCE [LARGE SCALE GENOMIC DNA]</scope>
    <source>
        <strain evidence="9">ATCC BAA-301 / DSM 14385 / NBRC 107922 / TMO</strain>
    </source>
</reference>
<name>A8F513_PSELT</name>
<comment type="similarity">
    <text evidence="3">Belongs to the acyl carrier protein (ACP) family.</text>
</comment>
<reference evidence="8 9" key="2">
    <citation type="journal article" date="2009" name="Proc. Natl. Acad. Sci. U.S.A.">
        <title>On the chimeric nature, thermophilic origin, and phylogenetic placement of the Thermotogales.</title>
        <authorList>
            <person name="Zhaxybayeva O."/>
            <person name="Swithers K.S."/>
            <person name="Lapierre P."/>
            <person name="Fournier G.P."/>
            <person name="Bickhart D.M."/>
            <person name="DeBoy R.T."/>
            <person name="Nelson K.E."/>
            <person name="Nesbo C.L."/>
            <person name="Doolittle W.F."/>
            <person name="Gogarten J.P."/>
            <person name="Noll K.M."/>
        </authorList>
    </citation>
    <scope>NUCLEOTIDE SEQUENCE [LARGE SCALE GENOMIC DNA]</scope>
    <source>
        <strain evidence="9">ATCC BAA-301 / DSM 14385 / NBRC 107922 / TMO</strain>
    </source>
</reference>
<dbReference type="PROSITE" id="PS50075">
    <property type="entry name" value="CARRIER"/>
    <property type="match status" value="1"/>
</dbReference>
<dbReference type="InterPro" id="IPR009081">
    <property type="entry name" value="PP-bd_ACP"/>
</dbReference>
<dbReference type="PANTHER" id="PTHR20863:SF76">
    <property type="entry name" value="CARRIER DOMAIN-CONTAINING PROTEIN"/>
    <property type="match status" value="1"/>
</dbReference>
<organism evidence="8 9">
    <name type="scientific">Pseudothermotoga lettingae (strain ATCC BAA-301 / DSM 14385 / NBRC 107922 / TMO)</name>
    <name type="common">Thermotoga lettingae</name>
    <dbReference type="NCBI Taxonomy" id="416591"/>
    <lineage>
        <taxon>Bacteria</taxon>
        <taxon>Thermotogati</taxon>
        <taxon>Thermotogota</taxon>
        <taxon>Thermotogae</taxon>
        <taxon>Thermotogales</taxon>
        <taxon>Thermotogaceae</taxon>
        <taxon>Pseudothermotoga</taxon>
    </lineage>
</organism>
<evidence type="ECO:0000256" key="6">
    <source>
        <dbReference type="SAM" id="Coils"/>
    </source>
</evidence>
<evidence type="ECO:0000256" key="2">
    <source>
        <dbReference type="ARBA" id="ARBA00022553"/>
    </source>
</evidence>
<evidence type="ECO:0000259" key="7">
    <source>
        <dbReference type="PROSITE" id="PS50075"/>
    </source>
</evidence>
<comment type="PTM">
    <text evidence="5">4'-phosphopantetheine is transferred from CoA to a specific serine of apo-ACP by acpS.</text>
</comment>
<dbReference type="Pfam" id="PF00550">
    <property type="entry name" value="PP-binding"/>
    <property type="match status" value="1"/>
</dbReference>
<dbReference type="SUPFAM" id="SSF47336">
    <property type="entry name" value="ACP-like"/>
    <property type="match status" value="1"/>
</dbReference>
<dbReference type="AlphaFoldDB" id="A8F513"/>
<dbReference type="NCBIfam" id="NF002150">
    <property type="entry name" value="PRK00982.1-4"/>
    <property type="match status" value="1"/>
</dbReference>
<sequence length="95" mass="10925">MNREELVERIRELVAEKLGLDIDEVTNDADLVEDLDADSLDLVDLAMAIEDEFGITIADEELEKIKTVQDIIKNLSSKIKFEEEEKEEEEEAEEE</sequence>
<evidence type="ECO:0000256" key="3">
    <source>
        <dbReference type="HAMAP-Rule" id="MF_01217"/>
    </source>
</evidence>
<keyword evidence="1 3" id="KW-0596">Phosphopantetheine</keyword>
<dbReference type="UniPathway" id="UPA00094"/>
<dbReference type="HOGENOM" id="CLU_108696_5_4_0"/>
<keyword evidence="6" id="KW-0175">Coiled coil</keyword>
<evidence type="ECO:0000256" key="4">
    <source>
        <dbReference type="NCBIfam" id="TIGR00517"/>
    </source>
</evidence>
<evidence type="ECO:0000313" key="8">
    <source>
        <dbReference type="EMBL" id="ABV33247.1"/>
    </source>
</evidence>
<feature type="modified residue" description="O-(pantetheine 4'-phosphoryl)serine" evidence="3">
    <location>
        <position position="39"/>
    </location>
</feature>
<accession>A8F513</accession>
<comment type="pathway">
    <text evidence="3 5">Lipid metabolism; fatty acid biosynthesis.</text>
</comment>
<dbReference type="OrthoDB" id="49637at2"/>
<keyword evidence="3" id="KW-0276">Fatty acid metabolism</keyword>
<keyword evidence="9" id="KW-1185">Reference proteome</keyword>
<feature type="coiled-coil region" evidence="6">
    <location>
        <begin position="58"/>
        <end position="92"/>
    </location>
</feature>
<keyword evidence="3" id="KW-0275">Fatty acid biosynthesis</keyword>
<dbReference type="NCBIfam" id="TIGR00517">
    <property type="entry name" value="acyl_carrier"/>
    <property type="match status" value="1"/>
</dbReference>
<proteinExistence type="inferred from homology"/>
<dbReference type="Proteomes" id="UP000002016">
    <property type="component" value="Chromosome"/>
</dbReference>
<protein>
    <recommendedName>
        <fullName evidence="3 4">Acyl carrier protein</fullName>
        <shortName evidence="3">ACP</shortName>
    </recommendedName>
</protein>
<dbReference type="InterPro" id="IPR003231">
    <property type="entry name" value="ACP"/>
</dbReference>
<dbReference type="PANTHER" id="PTHR20863">
    <property type="entry name" value="ACYL CARRIER PROTEIN"/>
    <property type="match status" value="1"/>
</dbReference>
<comment type="subcellular location">
    <subcellularLocation>
        <location evidence="3">Cytoplasm</location>
    </subcellularLocation>
</comment>
<gene>
    <name evidence="3" type="primary">acpP</name>
    <name evidence="8" type="ordered locus">Tlet_0681</name>
</gene>
<dbReference type="eggNOG" id="COG0236">
    <property type="taxonomic scope" value="Bacteria"/>
</dbReference>
<dbReference type="Gene3D" id="1.10.1200.10">
    <property type="entry name" value="ACP-like"/>
    <property type="match status" value="1"/>
</dbReference>
<dbReference type="InterPro" id="IPR036736">
    <property type="entry name" value="ACP-like_sf"/>
</dbReference>
<dbReference type="HAMAP" id="MF_01217">
    <property type="entry name" value="Acyl_carrier"/>
    <property type="match status" value="1"/>
</dbReference>
<keyword evidence="3" id="KW-0963">Cytoplasm</keyword>